<proteinExistence type="predicted"/>
<feature type="region of interest" description="Disordered" evidence="1">
    <location>
        <begin position="1325"/>
        <end position="1362"/>
    </location>
</feature>
<dbReference type="InParanoid" id="D8TNM1"/>
<dbReference type="PANTHER" id="PTHR36029">
    <property type="entry name" value="TSET COMPLEX MEMBER TSTA"/>
    <property type="match status" value="1"/>
</dbReference>
<feature type="region of interest" description="Disordered" evidence="1">
    <location>
        <begin position="804"/>
        <end position="825"/>
    </location>
</feature>
<dbReference type="GeneID" id="9620993"/>
<dbReference type="RefSeq" id="XP_002948025.1">
    <property type="nucleotide sequence ID" value="XM_002947979.1"/>
</dbReference>
<feature type="compositionally biased region" description="Basic and acidic residues" evidence="1">
    <location>
        <begin position="735"/>
        <end position="747"/>
    </location>
</feature>
<feature type="compositionally biased region" description="Polar residues" evidence="1">
    <location>
        <begin position="722"/>
        <end position="732"/>
    </location>
</feature>
<dbReference type="Gene3D" id="1.25.10.10">
    <property type="entry name" value="Leucine-rich Repeat Variant"/>
    <property type="match status" value="1"/>
</dbReference>
<dbReference type="OrthoDB" id="553276at2759"/>
<dbReference type="Proteomes" id="UP000001058">
    <property type="component" value="Unassembled WGS sequence"/>
</dbReference>
<evidence type="ECO:0000313" key="3">
    <source>
        <dbReference type="Proteomes" id="UP000001058"/>
    </source>
</evidence>
<dbReference type="STRING" id="3068.D8TNM1"/>
<keyword evidence="3" id="KW-1185">Reference proteome</keyword>
<dbReference type="InterPro" id="IPR016024">
    <property type="entry name" value="ARM-type_fold"/>
</dbReference>
<feature type="region of interest" description="Disordered" evidence="1">
    <location>
        <begin position="587"/>
        <end position="612"/>
    </location>
</feature>
<reference evidence="2 3" key="1">
    <citation type="journal article" date="2010" name="Science">
        <title>Genomic analysis of organismal complexity in the multicellular green alga Volvox carteri.</title>
        <authorList>
            <person name="Prochnik S.E."/>
            <person name="Umen J."/>
            <person name="Nedelcu A.M."/>
            <person name="Hallmann A."/>
            <person name="Miller S.M."/>
            <person name="Nishii I."/>
            <person name="Ferris P."/>
            <person name="Kuo A."/>
            <person name="Mitros T."/>
            <person name="Fritz-Laylin L.K."/>
            <person name="Hellsten U."/>
            <person name="Chapman J."/>
            <person name="Simakov O."/>
            <person name="Rensing S.A."/>
            <person name="Terry A."/>
            <person name="Pangilinan J."/>
            <person name="Kapitonov V."/>
            <person name="Jurka J."/>
            <person name="Salamov A."/>
            <person name="Shapiro H."/>
            <person name="Schmutz J."/>
            <person name="Grimwood J."/>
            <person name="Lindquist E."/>
            <person name="Lucas S."/>
            <person name="Grigoriev I.V."/>
            <person name="Schmitt R."/>
            <person name="Kirk D."/>
            <person name="Rokhsar D.S."/>
        </authorList>
    </citation>
    <scope>NUCLEOTIDE SEQUENCE [LARGE SCALE GENOMIC DNA]</scope>
    <source>
        <strain evidence="3">f. Nagariensis / Eve</strain>
    </source>
</reference>
<dbReference type="GO" id="GO:0006897">
    <property type="term" value="P:endocytosis"/>
    <property type="evidence" value="ECO:0007669"/>
    <property type="project" value="InterPro"/>
</dbReference>
<dbReference type="PANTHER" id="PTHR36029:SF1">
    <property type="entry name" value="PROTEIN TPLATE"/>
    <property type="match status" value="1"/>
</dbReference>
<accession>D8TNM1</accession>
<dbReference type="KEGG" id="vcn:VOLCADRAFT_103652"/>
<organism evidence="3">
    <name type="scientific">Volvox carteri f. nagariensis</name>
    <dbReference type="NCBI Taxonomy" id="3068"/>
    <lineage>
        <taxon>Eukaryota</taxon>
        <taxon>Viridiplantae</taxon>
        <taxon>Chlorophyta</taxon>
        <taxon>core chlorophytes</taxon>
        <taxon>Chlorophyceae</taxon>
        <taxon>CS clade</taxon>
        <taxon>Chlamydomonadales</taxon>
        <taxon>Volvocaceae</taxon>
        <taxon>Volvox</taxon>
    </lineage>
</organism>
<dbReference type="EMBL" id="GL378329">
    <property type="protein sequence ID" value="EFJ51013.1"/>
    <property type="molecule type" value="Genomic_DNA"/>
</dbReference>
<evidence type="ECO:0000313" key="2">
    <source>
        <dbReference type="EMBL" id="EFJ51013.1"/>
    </source>
</evidence>
<sequence>MSLIARQAGFGIFRNAHESAARIQRLRVPKTVPKACLCKPEGRTSGPSRRSVLLSGLAVICVPQLLVTDQASAGAPVDVQQGLDEYERLESEGKLNSSKAFENIRAKLNFKRGLDGRVYVKSTKGKMFAVRLDMETPGTMLIRDMESGEVYGLQTEGFQQIDLTNDQVVIALFADGNWESAMSPITFEDDDGQDLLSKPAANPHLRKLAYEVCRHANLTETDYWKLWESIASDVNNGDPEVVAAALRSLACLPSSQLADRLVVGQLSELLKPCLAAEAAVVRAAAVLALSRVLLLLEVQQAAASSAGLANAYEVLWDEVMDSLLDERPFVVGQAAAAASQLLAYGIAGGVGGFSGVYDAGGATAAGAYGDSSSLTSFMLSRIADRAALRLSAALGPVLEMCSMVPGPGQVVVCELLLALTRRLLTHPLRAAAVGAVPWPPPAGVLVPNLASLVTSVAAYLANQMQSGDAAARAEACGTVLELAADLTAAGPAAGGAAAGLPQGLILGAVDALMQLREREFVEAGLGDICETLADALPALLPAARADVLRKLWPLASRIDDVSRRARVFSIAWKAAIASEMDYRHGNVPQPSGTAGLLGAPAGPPPPPSSAGLDPLGLLADLTVQPAAVGASEGGKAGKAASVVTAVPPSFRVSAQLEEQYLGAILAGKVPAAEASGAFTVAQASAAVASGPSSSSLLGSVASMTRAAPPPPPPLSMARPDSMRSSATSTTIDSARGAKPEKEKEKKSGFAGRFFRSKVKATKGESDGDHGGVAAAAVAAQEQEAAAKKEEAAATAAAAAAAAASSSQRTATPSPLKPPPSPAGSAGGAMVWAYTASAGGAAAGVLARPSPAHATLRHELLQCLLQQLVHHPAAAVAAELCAEHAAAVRHDRNPPTYCAAGAAAASTAASSLARRVADTVQWVAMVGRVLAGSMACTGWEPYVVPAITTTPSTPPSGCVPVDFNNLTADLWLGVLQAALQAVRSSQALLGRMVAEAVEAAAAAARAGTQTSAFAGLGYGMPYGMATGGPAAAVQQQQPEVTDEAHYRGLLSYLQEQFELLQGLLLKLLSSWAALSASARPRVAWVAAHCLALPGHWDHRWELLLECLDALLVYGTDVLAASRRHDLLGSALAGGLFKAGRQAWTDPTKPFLFDIASASALCEAPEYEALGLLVALTALQQLAARLVNAVAEAVPHGHAGAAHGQAVAVAKRLEVLLRRFIGTELAAAPHVRDWCKRILRCLTTIMTYTPPVNLPPLMAALGVIAKQEHEAGGSAAPAAREDDDDSSDASSGYHPVDGQPELPPALAAAAAAAVAAATASTQAQGLGHDNMAVPMSNGTVGNDEGATAEGAAAAEEEEAGKRRAAPGNSYLVRSAAADVPMWGYPFAPLSAIALHNSKRARRHRALSQHLAEAAVAADAQRPILAAALRPLQQPEDNHSAATTSIALGPVLSCRSQYRLDSEAFWSSLPHTHSPWQELTGPADPLLLRGCYAQPSKARGDAATIVIFLSAANRLPVDISDVEVALKTSGPLLSSTRRAAVWELPKLAAHDRAAASFTFKVLGYGSMQLHARLQLCQGPARTDCTPLQLACLPLEVPAVVLLRPPRPLPEAAEFFRAWGTLPVRTELSGVCTWPGLEGGALLLSALLRQPLGCVWLQHVPAVYSFQAAFAADTAPGDSLALVVTTQLMPPAAPCISSETFCTFSIRSSSPDLILSLQSGAAAWLAQLTSGTASLGVASRTVQPAASGKPPLHPRVAALLQSYSASAAQLESTFLMPMASFGLSVTEPSAWGPITATNTVMLKNTALQEWQRLQRQVA</sequence>
<feature type="compositionally biased region" description="Low complexity" evidence="1">
    <location>
        <begin position="1342"/>
        <end position="1351"/>
    </location>
</feature>
<dbReference type="InterPro" id="IPR037501">
    <property type="entry name" value="TPLATE"/>
</dbReference>
<name>D8TNM1_VOLCA</name>
<feature type="region of interest" description="Disordered" evidence="1">
    <location>
        <begin position="1269"/>
        <end position="1300"/>
    </location>
</feature>
<feature type="region of interest" description="Disordered" evidence="1">
    <location>
        <begin position="702"/>
        <end position="749"/>
    </location>
</feature>
<evidence type="ECO:0000256" key="1">
    <source>
        <dbReference type="SAM" id="MobiDB-lite"/>
    </source>
</evidence>
<dbReference type="InterPro" id="IPR011989">
    <property type="entry name" value="ARM-like"/>
</dbReference>
<dbReference type="SUPFAM" id="SSF48371">
    <property type="entry name" value="ARM repeat"/>
    <property type="match status" value="1"/>
</dbReference>
<protein>
    <submittedName>
        <fullName evidence="2">Uncharacterized protein</fullName>
    </submittedName>
</protein>
<dbReference type="eggNOG" id="ENOG502QPK6">
    <property type="taxonomic scope" value="Eukaryota"/>
</dbReference>
<gene>
    <name evidence="2" type="ORF">VOLCADRAFT_103652</name>
</gene>